<dbReference type="PANTHER" id="PTHR42945">
    <property type="entry name" value="HISTIDINE BIOSYNTHESIS BIFUNCTIONAL PROTEIN"/>
    <property type="match status" value="1"/>
</dbReference>
<protein>
    <recommendedName>
        <fullName evidence="3">phosphoribosyl-AMP cyclohydrolase</fullName>
        <ecNumber evidence="3">3.5.4.19</ecNumber>
    </recommendedName>
</protein>
<comment type="caution">
    <text evidence="8">The sequence shown here is derived from an EMBL/GenBank/DDBJ whole genome shotgun (WGS) entry which is preliminary data.</text>
</comment>
<dbReference type="GO" id="GO:0004635">
    <property type="term" value="F:phosphoribosyl-AMP cyclohydrolase activity"/>
    <property type="evidence" value="ECO:0007669"/>
    <property type="project" value="UniProtKB-EC"/>
</dbReference>
<sequence length="138" mass="15054">MLDFNKLQDIVKGEAGVIPVAVQDADTKEVLIVAYVNMEALAYTLSHGVAAFWSTSRNELWIKGATSGDKLELVDVRVNCEQNSLLYLVRPLGAGACHTRGADGNARSGCYYRRIERSDSAEDDPGGRSATSWKLTFV</sequence>
<keyword evidence="5 8" id="KW-0378">Hydrolase</keyword>
<dbReference type="EMBL" id="VXMH01000032">
    <property type="protein sequence ID" value="MYC94728.1"/>
    <property type="molecule type" value="Genomic_DNA"/>
</dbReference>
<dbReference type="GO" id="GO:0000105">
    <property type="term" value="P:L-histidine biosynthetic process"/>
    <property type="evidence" value="ECO:0007669"/>
    <property type="project" value="UniProtKB-UniPathway"/>
</dbReference>
<comment type="pathway">
    <text evidence="2">Amino-acid biosynthesis; L-histidine biosynthesis; L-histidine from 5-phospho-alpha-D-ribose 1-diphosphate: step 3/9.</text>
</comment>
<dbReference type="EC" id="3.5.4.19" evidence="3"/>
<dbReference type="Gene3D" id="3.10.20.810">
    <property type="entry name" value="Phosphoribosyl-AMP cyclohydrolase"/>
    <property type="match status" value="1"/>
</dbReference>
<evidence type="ECO:0000259" key="7">
    <source>
        <dbReference type="Pfam" id="PF01502"/>
    </source>
</evidence>
<keyword evidence="4" id="KW-0028">Amino-acid biosynthesis</keyword>
<evidence type="ECO:0000256" key="5">
    <source>
        <dbReference type="ARBA" id="ARBA00022801"/>
    </source>
</evidence>
<evidence type="ECO:0000256" key="2">
    <source>
        <dbReference type="ARBA" id="ARBA00005169"/>
    </source>
</evidence>
<dbReference type="InterPro" id="IPR038019">
    <property type="entry name" value="PRib_AMP_CycHydrolase_sf"/>
</dbReference>
<proteinExistence type="predicted"/>
<dbReference type="InterPro" id="IPR002496">
    <property type="entry name" value="PRib_AMP_CycHydrolase_dom"/>
</dbReference>
<organism evidence="8">
    <name type="scientific">Caldilineaceae bacterium SB0661_bin_32</name>
    <dbReference type="NCBI Taxonomy" id="2605255"/>
    <lineage>
        <taxon>Bacteria</taxon>
        <taxon>Bacillati</taxon>
        <taxon>Chloroflexota</taxon>
        <taxon>Caldilineae</taxon>
        <taxon>Caldilineales</taxon>
        <taxon>Caldilineaceae</taxon>
    </lineage>
</organism>
<evidence type="ECO:0000256" key="1">
    <source>
        <dbReference type="ARBA" id="ARBA00000024"/>
    </source>
</evidence>
<dbReference type="UniPathway" id="UPA00031">
    <property type="reaction ID" value="UER00008"/>
</dbReference>
<gene>
    <name evidence="8" type="ORF">F4X14_07130</name>
</gene>
<keyword evidence="6" id="KW-0368">Histidine biosynthesis</keyword>
<evidence type="ECO:0000256" key="4">
    <source>
        <dbReference type="ARBA" id="ARBA00022605"/>
    </source>
</evidence>
<reference evidence="8" key="1">
    <citation type="submission" date="2019-09" db="EMBL/GenBank/DDBJ databases">
        <title>Characterisation of the sponge microbiome using genome-centric metagenomics.</title>
        <authorList>
            <person name="Engelberts J.P."/>
            <person name="Robbins S.J."/>
            <person name="De Goeij J.M."/>
            <person name="Aranda M."/>
            <person name="Bell S.C."/>
            <person name="Webster N.S."/>
        </authorList>
    </citation>
    <scope>NUCLEOTIDE SEQUENCE</scope>
    <source>
        <strain evidence="8">SB0661_bin_32</strain>
    </source>
</reference>
<feature type="domain" description="Phosphoribosyl-AMP cyclohydrolase" evidence="7">
    <location>
        <begin position="33"/>
        <end position="100"/>
    </location>
</feature>
<dbReference type="PANTHER" id="PTHR42945:SF1">
    <property type="entry name" value="HISTIDINE BIOSYNTHESIS BIFUNCTIONAL PROTEIN HIS7"/>
    <property type="match status" value="1"/>
</dbReference>
<dbReference type="AlphaFoldDB" id="A0A6B1D567"/>
<evidence type="ECO:0000256" key="6">
    <source>
        <dbReference type="ARBA" id="ARBA00023102"/>
    </source>
</evidence>
<evidence type="ECO:0000256" key="3">
    <source>
        <dbReference type="ARBA" id="ARBA00012721"/>
    </source>
</evidence>
<dbReference type="Pfam" id="PF01502">
    <property type="entry name" value="PRA-CH"/>
    <property type="match status" value="1"/>
</dbReference>
<evidence type="ECO:0000313" key="8">
    <source>
        <dbReference type="EMBL" id="MYC94728.1"/>
    </source>
</evidence>
<dbReference type="SUPFAM" id="SSF141734">
    <property type="entry name" value="HisI-like"/>
    <property type="match status" value="1"/>
</dbReference>
<accession>A0A6B1D567</accession>
<name>A0A6B1D567_9CHLR</name>
<comment type="catalytic activity">
    <reaction evidence="1">
        <text>1-(5-phospho-beta-D-ribosyl)-5'-AMP + H2O = 1-(5-phospho-beta-D-ribosyl)-5-[(5-phospho-beta-D-ribosylamino)methylideneamino]imidazole-4-carboxamide</text>
        <dbReference type="Rhea" id="RHEA:20049"/>
        <dbReference type="ChEBI" id="CHEBI:15377"/>
        <dbReference type="ChEBI" id="CHEBI:58435"/>
        <dbReference type="ChEBI" id="CHEBI:59457"/>
        <dbReference type="EC" id="3.5.4.19"/>
    </reaction>
</comment>